<dbReference type="EMBL" id="JAHWQX010000004">
    <property type="protein sequence ID" value="MBW3098939.1"/>
    <property type="molecule type" value="Genomic_DNA"/>
</dbReference>
<name>A0ABS6WV52_9HYPH</name>
<organism evidence="7 8">
    <name type="scientific">Pseudohoeflea coraliihabitans</name>
    <dbReference type="NCBI Taxonomy" id="2860393"/>
    <lineage>
        <taxon>Bacteria</taxon>
        <taxon>Pseudomonadati</taxon>
        <taxon>Pseudomonadota</taxon>
        <taxon>Alphaproteobacteria</taxon>
        <taxon>Hyphomicrobiales</taxon>
        <taxon>Rhizobiaceae</taxon>
        <taxon>Pseudohoeflea</taxon>
    </lineage>
</organism>
<keyword evidence="2" id="KW-0560">Oxidoreductase</keyword>
<keyword evidence="8" id="KW-1185">Reference proteome</keyword>
<evidence type="ECO:0000313" key="7">
    <source>
        <dbReference type="EMBL" id="MBW3098939.1"/>
    </source>
</evidence>
<feature type="chain" id="PRO_5046072268" evidence="5">
    <location>
        <begin position="23"/>
        <end position="252"/>
    </location>
</feature>
<reference evidence="7" key="1">
    <citation type="submission" date="2021-07" db="EMBL/GenBank/DDBJ databases">
        <title>Pseudohoeflea marina sp. nov. a polyhydroxyalcanoate-producing bacterium.</title>
        <authorList>
            <person name="Zheng W."/>
            <person name="Yu S."/>
            <person name="Huang Y."/>
        </authorList>
    </citation>
    <scope>NUCLEOTIDE SEQUENCE</scope>
    <source>
        <strain evidence="7">DP4N28-3</strain>
    </source>
</reference>
<keyword evidence="3" id="KW-1015">Disulfide bond</keyword>
<gene>
    <name evidence="7" type="ORF">KY465_16790</name>
</gene>
<evidence type="ECO:0000256" key="5">
    <source>
        <dbReference type="SAM" id="SignalP"/>
    </source>
</evidence>
<evidence type="ECO:0000313" key="8">
    <source>
        <dbReference type="Proteomes" id="UP001430804"/>
    </source>
</evidence>
<keyword evidence="4" id="KW-0676">Redox-active center</keyword>
<evidence type="ECO:0000259" key="6">
    <source>
        <dbReference type="PROSITE" id="PS51352"/>
    </source>
</evidence>
<keyword evidence="1 5" id="KW-0732">Signal</keyword>
<evidence type="ECO:0000256" key="2">
    <source>
        <dbReference type="ARBA" id="ARBA00023002"/>
    </source>
</evidence>
<dbReference type="PROSITE" id="PS51352">
    <property type="entry name" value="THIOREDOXIN_2"/>
    <property type="match status" value="1"/>
</dbReference>
<proteinExistence type="predicted"/>
<feature type="domain" description="Thioredoxin" evidence="6">
    <location>
        <begin position="57"/>
        <end position="246"/>
    </location>
</feature>
<accession>A0ABS6WV52</accession>
<dbReference type="RefSeq" id="WP_219203233.1">
    <property type="nucleotide sequence ID" value="NZ_JAHWQX010000004.1"/>
</dbReference>
<comment type="caution">
    <text evidence="7">The sequence shown here is derived from an EMBL/GenBank/DDBJ whole genome shotgun (WGS) entry which is preliminary data.</text>
</comment>
<dbReference type="InterPro" id="IPR013766">
    <property type="entry name" value="Thioredoxin_domain"/>
</dbReference>
<sequence>MLHGLIKTSLLALALSSGWMLAPAVALEASEKSEIETVIRDYLLSNPEILEEMQMALQAKQEAEAASRSKAVISENSKAIFDAPGDVVLGNPDGDVTVVEFFDYNCGYCKAAMADMDSILEEDKNVRFVLKEFPILGPDSMGAHMVAMSFRELMPEKYGEFHRQLLGGERANEDVAVHIATALGADESALRAGMQDPAIKDDIREAYRLSDALGIRGTPSYVIGDETVFGAVGVETLEEKIANLRRCDSTVC</sequence>
<dbReference type="PANTHER" id="PTHR13887">
    <property type="entry name" value="GLUTATHIONE S-TRANSFERASE KAPPA"/>
    <property type="match status" value="1"/>
</dbReference>
<evidence type="ECO:0000256" key="1">
    <source>
        <dbReference type="ARBA" id="ARBA00022729"/>
    </source>
</evidence>
<protein>
    <submittedName>
        <fullName evidence="7">DsbA family protein</fullName>
    </submittedName>
</protein>
<evidence type="ECO:0000256" key="4">
    <source>
        <dbReference type="ARBA" id="ARBA00023284"/>
    </source>
</evidence>
<dbReference type="InterPro" id="IPR041205">
    <property type="entry name" value="ScsC_N"/>
</dbReference>
<dbReference type="Proteomes" id="UP001430804">
    <property type="component" value="Unassembled WGS sequence"/>
</dbReference>
<evidence type="ECO:0000256" key="3">
    <source>
        <dbReference type="ARBA" id="ARBA00023157"/>
    </source>
</evidence>
<dbReference type="Pfam" id="PF18312">
    <property type="entry name" value="ScsC_N"/>
    <property type="match status" value="1"/>
</dbReference>
<dbReference type="Pfam" id="PF01323">
    <property type="entry name" value="DSBA"/>
    <property type="match status" value="1"/>
</dbReference>
<dbReference type="PANTHER" id="PTHR13887:SF14">
    <property type="entry name" value="DISULFIDE BOND FORMATION PROTEIN D"/>
    <property type="match status" value="1"/>
</dbReference>
<dbReference type="CDD" id="cd03023">
    <property type="entry name" value="DsbA_Com1_like"/>
    <property type="match status" value="1"/>
</dbReference>
<feature type="signal peptide" evidence="5">
    <location>
        <begin position="1"/>
        <end position="22"/>
    </location>
</feature>
<dbReference type="InterPro" id="IPR001853">
    <property type="entry name" value="DSBA-like_thioredoxin_dom"/>
</dbReference>